<dbReference type="RefSeq" id="XP_002844728.1">
    <property type="nucleotide sequence ID" value="XM_002844682.1"/>
</dbReference>
<protein>
    <submittedName>
        <fullName evidence="2">Uncharacterized protein</fullName>
    </submittedName>
</protein>
<keyword evidence="3" id="KW-1185">Reference proteome</keyword>
<feature type="region of interest" description="Disordered" evidence="1">
    <location>
        <begin position="55"/>
        <end position="89"/>
    </location>
</feature>
<proteinExistence type="predicted"/>
<dbReference type="Proteomes" id="UP000002035">
    <property type="component" value="Unassembled WGS sequence"/>
</dbReference>
<dbReference type="GeneID" id="9227126"/>
<dbReference type="VEuPathDB" id="FungiDB:MCYG_06692"/>
<evidence type="ECO:0000313" key="2">
    <source>
        <dbReference type="EMBL" id="EEQ33873.1"/>
    </source>
</evidence>
<dbReference type="EMBL" id="DS995706">
    <property type="protein sequence ID" value="EEQ33873.1"/>
    <property type="molecule type" value="Genomic_DNA"/>
</dbReference>
<feature type="compositionally biased region" description="Basic and acidic residues" evidence="1">
    <location>
        <begin position="55"/>
        <end position="74"/>
    </location>
</feature>
<accession>C5FVD9</accession>
<dbReference type="AlphaFoldDB" id="C5FVD9"/>
<organism evidence="2 3">
    <name type="scientific">Arthroderma otae (strain ATCC MYA-4605 / CBS 113480)</name>
    <name type="common">Microsporum canis</name>
    <dbReference type="NCBI Taxonomy" id="554155"/>
    <lineage>
        <taxon>Eukaryota</taxon>
        <taxon>Fungi</taxon>
        <taxon>Dikarya</taxon>
        <taxon>Ascomycota</taxon>
        <taxon>Pezizomycotina</taxon>
        <taxon>Eurotiomycetes</taxon>
        <taxon>Eurotiomycetidae</taxon>
        <taxon>Onygenales</taxon>
        <taxon>Arthrodermataceae</taxon>
        <taxon>Microsporum</taxon>
    </lineage>
</organism>
<name>C5FVD9_ARTOC</name>
<dbReference type="HOGENOM" id="CLU_1712829_0_0_1"/>
<evidence type="ECO:0000256" key="1">
    <source>
        <dbReference type="SAM" id="MobiDB-lite"/>
    </source>
</evidence>
<evidence type="ECO:0000313" key="3">
    <source>
        <dbReference type="Proteomes" id="UP000002035"/>
    </source>
</evidence>
<sequence>MSTTSSLPLPSFHFYSATATSTLLNYLLPNPTSPTLGSWHDMSWHKEMLPLRVRAPEAHTSRREHQKLEVERRASSMKKQHKEEQREDSPLLPLLPPLLPLLPLPLPLPLLPPTLCYIFYVHVCSRYPASRSSTSEAFTTQRRSCRHYLMPTQ</sequence>
<reference evidence="3" key="1">
    <citation type="journal article" date="2012" name="MBio">
        <title>Comparative genome analysis of Trichophyton rubrum and related dermatophytes reveals candidate genes involved in infection.</title>
        <authorList>
            <person name="Martinez D.A."/>
            <person name="Oliver B.G."/>
            <person name="Graeser Y."/>
            <person name="Goldberg J.M."/>
            <person name="Li W."/>
            <person name="Martinez-Rossi N.M."/>
            <person name="Monod M."/>
            <person name="Shelest E."/>
            <person name="Barton R.C."/>
            <person name="Birch E."/>
            <person name="Brakhage A.A."/>
            <person name="Chen Z."/>
            <person name="Gurr S.J."/>
            <person name="Heiman D."/>
            <person name="Heitman J."/>
            <person name="Kosti I."/>
            <person name="Rossi A."/>
            <person name="Saif S."/>
            <person name="Samalova M."/>
            <person name="Saunders C.W."/>
            <person name="Shea T."/>
            <person name="Summerbell R.C."/>
            <person name="Xu J."/>
            <person name="Young S."/>
            <person name="Zeng Q."/>
            <person name="Birren B.W."/>
            <person name="Cuomo C.A."/>
            <person name="White T.C."/>
        </authorList>
    </citation>
    <scope>NUCLEOTIDE SEQUENCE [LARGE SCALE GENOMIC DNA]</scope>
    <source>
        <strain evidence="3">ATCC MYA-4605 / CBS 113480</strain>
    </source>
</reference>
<gene>
    <name evidence="2" type="ORF">MCYG_06692</name>
</gene>